<protein>
    <submittedName>
        <fullName evidence="1">Uncharacterized protein</fullName>
    </submittedName>
</protein>
<reference evidence="1 2" key="1">
    <citation type="journal article" date="2021" name="Int. J. Syst. Evol. Microbiol.">
        <title>Amazonocrinis nigriterrae gen. nov., sp. nov., Atlanticothrix silvestris gen. nov., sp. nov. and Dendronalium phyllosphericum gen. nov., sp. nov., nostocacean cyanobacteria from Brazilian environments.</title>
        <authorList>
            <person name="Alvarenga D.O."/>
            <person name="Andreote A.P.D."/>
            <person name="Branco L.H.Z."/>
            <person name="Delbaje E."/>
            <person name="Cruz R.B."/>
            <person name="Varani A.M."/>
            <person name="Fiore M.F."/>
        </authorList>
    </citation>
    <scope>NUCLEOTIDE SEQUENCE [LARGE SCALE GENOMIC DNA]</scope>
    <source>
        <strain evidence="1 2">CENA369</strain>
    </source>
</reference>
<proteinExistence type="predicted"/>
<gene>
    <name evidence="1" type="ORF">I8752_10310</name>
</gene>
<name>A0A8J7I2A6_9NOST</name>
<dbReference type="Proteomes" id="UP000662314">
    <property type="component" value="Unassembled WGS sequence"/>
</dbReference>
<sequence length="65" mass="7265">MITVSKSIGHNSFNQELINKNIETSFDVLDTSSEMLNDANIDDLETIITSELIQGLPSDTEIVYF</sequence>
<evidence type="ECO:0000313" key="2">
    <source>
        <dbReference type="Proteomes" id="UP000662314"/>
    </source>
</evidence>
<dbReference type="AlphaFoldDB" id="A0A8J7I2A6"/>
<keyword evidence="2" id="KW-1185">Reference proteome</keyword>
<comment type="caution">
    <text evidence="1">The sequence shown here is derived from an EMBL/GenBank/DDBJ whole genome shotgun (WGS) entry which is preliminary data.</text>
</comment>
<dbReference type="RefSeq" id="WP_214432216.1">
    <property type="nucleotide sequence ID" value="NZ_CAWPUQ010000142.1"/>
</dbReference>
<organism evidence="1 2">
    <name type="scientific">Dendronalium phyllosphericum CENA369</name>
    <dbReference type="NCBI Taxonomy" id="1725256"/>
    <lineage>
        <taxon>Bacteria</taxon>
        <taxon>Bacillati</taxon>
        <taxon>Cyanobacteriota</taxon>
        <taxon>Cyanophyceae</taxon>
        <taxon>Nostocales</taxon>
        <taxon>Nostocaceae</taxon>
        <taxon>Dendronalium</taxon>
        <taxon>Dendronalium phyllosphericum</taxon>
    </lineage>
</organism>
<accession>A0A8J7I2A6</accession>
<evidence type="ECO:0000313" key="1">
    <source>
        <dbReference type="EMBL" id="MBH8573400.1"/>
    </source>
</evidence>
<dbReference type="EMBL" id="JAECZA010000031">
    <property type="protein sequence ID" value="MBH8573400.1"/>
    <property type="molecule type" value="Genomic_DNA"/>
</dbReference>